<feature type="transmembrane region" description="Helical" evidence="5">
    <location>
        <begin position="438"/>
        <end position="458"/>
    </location>
</feature>
<dbReference type="GO" id="GO:0046873">
    <property type="term" value="F:metal ion transmembrane transporter activity"/>
    <property type="evidence" value="ECO:0007669"/>
    <property type="project" value="InterPro"/>
</dbReference>
<keyword evidence="3 5" id="KW-1133">Transmembrane helix</keyword>
<comment type="subcellular location">
    <subcellularLocation>
        <location evidence="1">Membrane</location>
        <topology evidence="1">Multi-pass membrane protein</topology>
    </subcellularLocation>
</comment>
<protein>
    <submittedName>
        <fullName evidence="6">Uncharacterized protein</fullName>
    </submittedName>
</protein>
<evidence type="ECO:0000256" key="4">
    <source>
        <dbReference type="ARBA" id="ARBA00023136"/>
    </source>
</evidence>
<dbReference type="Proteomes" id="UP001150879">
    <property type="component" value="Unassembled WGS sequence"/>
</dbReference>
<evidence type="ECO:0000313" key="6">
    <source>
        <dbReference type="EMBL" id="KAJ5205546.1"/>
    </source>
</evidence>
<organism evidence="6 7">
    <name type="scientific">Penicillium cf. griseofulvum</name>
    <dbReference type="NCBI Taxonomy" id="2972120"/>
    <lineage>
        <taxon>Eukaryota</taxon>
        <taxon>Fungi</taxon>
        <taxon>Dikarya</taxon>
        <taxon>Ascomycota</taxon>
        <taxon>Pezizomycotina</taxon>
        <taxon>Eurotiomycetes</taxon>
        <taxon>Eurotiomycetidae</taxon>
        <taxon>Eurotiales</taxon>
        <taxon>Aspergillaceae</taxon>
        <taxon>Penicillium</taxon>
    </lineage>
</organism>
<sequence length="476" mass="53776">MGVTHFCLLDLTRPTSRVIGETTDILTAKNLIALPQSKFQICVMENISPSFIELIGSMWDLDVEFFVDHSIGCRGDLSRIPLNLASSLDASPYLFLDGVLAYSVADLEAAFGPSVHPVPWYLNGRKHYFRRDYRMRTDGRGFQMNTRTSYYAKKLHSNGEDTWIVICLIDPPILPARATDLQGIVRHPPATLWQGALMSTASDFHYRDGLYSSFIKSLSRDRSLPDRCSSMPFAPAIFLCLNTALMWQEMSNRLLLTVKRIAFAQIQQNPSLALSHRLHEMRENVFYMQKSIRHSLQTLKRLTGARLMTREDSFTDISNSPKINLTTFNDGIYMQLRDLQYDFEMILEEADRLDSMIVTSFGVLMNTIVAKETQLSQKSAELGIQHSELGIEQSKVGLKQAASVKLLTQLAFFYIPLTLTCGIFGMNLQELNGNGLHIWVFVITGIAVTGITGLAFILMKMYTKHFQKEPSSKSVL</sequence>
<reference evidence="6" key="1">
    <citation type="submission" date="2022-11" db="EMBL/GenBank/DDBJ databases">
        <authorList>
            <person name="Petersen C."/>
        </authorList>
    </citation>
    <scope>NUCLEOTIDE SEQUENCE</scope>
    <source>
        <strain evidence="6">IBT 16849</strain>
    </source>
</reference>
<evidence type="ECO:0000256" key="3">
    <source>
        <dbReference type="ARBA" id="ARBA00022989"/>
    </source>
</evidence>
<evidence type="ECO:0000256" key="1">
    <source>
        <dbReference type="ARBA" id="ARBA00004141"/>
    </source>
</evidence>
<gene>
    <name evidence="6" type="ORF">N7472_001994</name>
</gene>
<proteinExistence type="predicted"/>
<dbReference type="SUPFAM" id="SSF144083">
    <property type="entry name" value="Magnesium transport protein CorA, transmembrane region"/>
    <property type="match status" value="1"/>
</dbReference>
<keyword evidence="2 5" id="KW-0812">Transmembrane</keyword>
<dbReference type="AlphaFoldDB" id="A0A9W9MQB6"/>
<dbReference type="EMBL" id="JAPQKP010000002">
    <property type="protein sequence ID" value="KAJ5205546.1"/>
    <property type="molecule type" value="Genomic_DNA"/>
</dbReference>
<dbReference type="Gene3D" id="1.20.58.340">
    <property type="entry name" value="Magnesium transport protein CorA, transmembrane region"/>
    <property type="match status" value="1"/>
</dbReference>
<evidence type="ECO:0000313" key="7">
    <source>
        <dbReference type="Proteomes" id="UP001150879"/>
    </source>
</evidence>
<evidence type="ECO:0000256" key="5">
    <source>
        <dbReference type="SAM" id="Phobius"/>
    </source>
</evidence>
<dbReference type="InterPro" id="IPR045863">
    <property type="entry name" value="CorA_TM1_TM2"/>
</dbReference>
<reference evidence="6" key="2">
    <citation type="journal article" date="2023" name="IMA Fungus">
        <title>Comparative genomic study of the Penicillium genus elucidates a diverse pangenome and 15 lateral gene transfer events.</title>
        <authorList>
            <person name="Petersen C."/>
            <person name="Sorensen T."/>
            <person name="Nielsen M.R."/>
            <person name="Sondergaard T.E."/>
            <person name="Sorensen J.L."/>
            <person name="Fitzpatrick D.A."/>
            <person name="Frisvad J.C."/>
            <person name="Nielsen K.L."/>
        </authorList>
    </citation>
    <scope>NUCLEOTIDE SEQUENCE</scope>
    <source>
        <strain evidence="6">IBT 16849</strain>
    </source>
</reference>
<evidence type="ECO:0000256" key="2">
    <source>
        <dbReference type="ARBA" id="ARBA00022692"/>
    </source>
</evidence>
<keyword evidence="4 5" id="KW-0472">Membrane</keyword>
<feature type="transmembrane region" description="Helical" evidence="5">
    <location>
        <begin position="406"/>
        <end position="426"/>
    </location>
</feature>
<dbReference type="GO" id="GO:0016020">
    <property type="term" value="C:membrane"/>
    <property type="evidence" value="ECO:0007669"/>
    <property type="project" value="UniProtKB-SubCell"/>
</dbReference>
<keyword evidence="7" id="KW-1185">Reference proteome</keyword>
<accession>A0A9W9MQB6</accession>
<name>A0A9W9MQB6_9EURO</name>
<comment type="caution">
    <text evidence="6">The sequence shown here is derived from an EMBL/GenBank/DDBJ whole genome shotgun (WGS) entry which is preliminary data.</text>
</comment>